<protein>
    <submittedName>
        <fullName evidence="1">Uncharacterized protein</fullName>
    </submittedName>
</protein>
<gene>
    <name evidence="1" type="ORF">NCTC12993_01391</name>
</gene>
<evidence type="ECO:0000313" key="2">
    <source>
        <dbReference type="Proteomes" id="UP000401081"/>
    </source>
</evidence>
<evidence type="ECO:0000313" key="1">
    <source>
        <dbReference type="EMBL" id="VFS59740.1"/>
    </source>
</evidence>
<accession>A0A485AGC5</accession>
<organism evidence="1 2">
    <name type="scientific">Kluyvera cryocrescens</name>
    <name type="common">Kluyvera citrophila</name>
    <dbReference type="NCBI Taxonomy" id="580"/>
    <lineage>
        <taxon>Bacteria</taxon>
        <taxon>Pseudomonadati</taxon>
        <taxon>Pseudomonadota</taxon>
        <taxon>Gammaproteobacteria</taxon>
        <taxon>Enterobacterales</taxon>
        <taxon>Enterobacteriaceae</taxon>
        <taxon>Kluyvera</taxon>
    </lineage>
</organism>
<dbReference type="EMBL" id="CAADJD010000014">
    <property type="protein sequence ID" value="VFS59740.1"/>
    <property type="molecule type" value="Genomic_DNA"/>
</dbReference>
<keyword evidence="2" id="KW-1185">Reference proteome</keyword>
<name>A0A485AGC5_KLUCR</name>
<reference evidence="1 2" key="1">
    <citation type="submission" date="2019-03" db="EMBL/GenBank/DDBJ databases">
        <authorList>
            <consortium name="Pathogen Informatics"/>
        </authorList>
    </citation>
    <scope>NUCLEOTIDE SEQUENCE [LARGE SCALE GENOMIC DNA]</scope>
    <source>
        <strain evidence="1 2">NCTC12993</strain>
    </source>
</reference>
<dbReference type="AlphaFoldDB" id="A0A485AGC5"/>
<sequence length="67" mass="7587">MSYLKFGLDHLESLRMRRSVSLSTRAVAQHLLILLLATSIFPVQAELYFNPRFLARRSGGSGRPVQL</sequence>
<proteinExistence type="predicted"/>
<dbReference type="Proteomes" id="UP000401081">
    <property type="component" value="Unassembled WGS sequence"/>
</dbReference>